<dbReference type="InterPro" id="IPR004333">
    <property type="entry name" value="SBP_dom"/>
</dbReference>
<name>A0AAV8FLQ7_9POAL</name>
<feature type="region of interest" description="Disordered" evidence="5">
    <location>
        <begin position="336"/>
        <end position="368"/>
    </location>
</feature>
<evidence type="ECO:0000256" key="2">
    <source>
        <dbReference type="ARBA" id="ARBA00022771"/>
    </source>
</evidence>
<keyword evidence="1" id="KW-0479">Metal-binding</keyword>
<dbReference type="PANTHER" id="PTHR31251:SF226">
    <property type="entry name" value="SQUAMOSA PROMOTER-BINDING-LIKE PROTEIN 6"/>
    <property type="match status" value="1"/>
</dbReference>
<evidence type="ECO:0000256" key="1">
    <source>
        <dbReference type="ARBA" id="ARBA00022723"/>
    </source>
</evidence>
<dbReference type="InterPro" id="IPR036893">
    <property type="entry name" value="SBP_sf"/>
</dbReference>
<comment type="caution">
    <text evidence="7">The sequence shown here is derived from an EMBL/GenBank/DDBJ whole genome shotgun (WGS) entry which is preliminary data.</text>
</comment>
<protein>
    <submittedName>
        <fullName evidence="7">SQUAMOSA promoter binding protein-like protein</fullName>
    </submittedName>
</protein>
<dbReference type="Proteomes" id="UP001140206">
    <property type="component" value="Chromosome 2"/>
</dbReference>
<evidence type="ECO:0000259" key="6">
    <source>
        <dbReference type="PROSITE" id="PS51141"/>
    </source>
</evidence>
<dbReference type="GO" id="GO:0008270">
    <property type="term" value="F:zinc ion binding"/>
    <property type="evidence" value="ECO:0007669"/>
    <property type="project" value="UniProtKB-KW"/>
</dbReference>
<organism evidence="7 8">
    <name type="scientific">Rhynchospora pubera</name>
    <dbReference type="NCBI Taxonomy" id="906938"/>
    <lineage>
        <taxon>Eukaryota</taxon>
        <taxon>Viridiplantae</taxon>
        <taxon>Streptophyta</taxon>
        <taxon>Embryophyta</taxon>
        <taxon>Tracheophyta</taxon>
        <taxon>Spermatophyta</taxon>
        <taxon>Magnoliopsida</taxon>
        <taxon>Liliopsida</taxon>
        <taxon>Poales</taxon>
        <taxon>Cyperaceae</taxon>
        <taxon>Cyperoideae</taxon>
        <taxon>Rhynchosporeae</taxon>
        <taxon>Rhynchospora</taxon>
    </lineage>
</organism>
<keyword evidence="3" id="KW-0862">Zinc</keyword>
<evidence type="ECO:0000256" key="4">
    <source>
        <dbReference type="PROSITE-ProRule" id="PRU00470"/>
    </source>
</evidence>
<feature type="region of interest" description="Disordered" evidence="5">
    <location>
        <begin position="31"/>
        <end position="73"/>
    </location>
</feature>
<evidence type="ECO:0000256" key="3">
    <source>
        <dbReference type="ARBA" id="ARBA00022833"/>
    </source>
</evidence>
<keyword evidence="8" id="KW-1185">Reference proteome</keyword>
<dbReference type="Gene3D" id="4.10.1100.10">
    <property type="entry name" value="Transcription factor, SBP-box domain"/>
    <property type="match status" value="1"/>
</dbReference>
<proteinExistence type="predicted"/>
<dbReference type="PANTHER" id="PTHR31251">
    <property type="entry name" value="SQUAMOSA PROMOTER-BINDING-LIKE PROTEIN 4"/>
    <property type="match status" value="1"/>
</dbReference>
<dbReference type="GO" id="GO:0003677">
    <property type="term" value="F:DNA binding"/>
    <property type="evidence" value="ECO:0007669"/>
    <property type="project" value="InterPro"/>
</dbReference>
<evidence type="ECO:0000313" key="7">
    <source>
        <dbReference type="EMBL" id="KAJ4791943.1"/>
    </source>
</evidence>
<gene>
    <name evidence="7" type="ORF">LUZ62_043189</name>
</gene>
<dbReference type="GO" id="GO:0005634">
    <property type="term" value="C:nucleus"/>
    <property type="evidence" value="ECO:0007669"/>
    <property type="project" value="InterPro"/>
</dbReference>
<dbReference type="EMBL" id="JAMFTS010000002">
    <property type="protein sequence ID" value="KAJ4791943.1"/>
    <property type="molecule type" value="Genomic_DNA"/>
</dbReference>
<reference evidence="7" key="1">
    <citation type="submission" date="2022-08" db="EMBL/GenBank/DDBJ databases">
        <authorList>
            <person name="Marques A."/>
        </authorList>
    </citation>
    <scope>NUCLEOTIDE SEQUENCE</scope>
    <source>
        <strain evidence="7">RhyPub2mFocal</strain>
        <tissue evidence="7">Leaves</tissue>
    </source>
</reference>
<dbReference type="AlphaFoldDB" id="A0AAV8FLQ7"/>
<accession>A0AAV8FLQ7</accession>
<dbReference type="PROSITE" id="PS51141">
    <property type="entry name" value="ZF_SBP"/>
    <property type="match status" value="1"/>
</dbReference>
<dbReference type="SUPFAM" id="SSF103612">
    <property type="entry name" value="SBT domain"/>
    <property type="match status" value="1"/>
</dbReference>
<feature type="region of interest" description="Disordered" evidence="5">
    <location>
        <begin position="168"/>
        <end position="187"/>
    </location>
</feature>
<sequence length="368" mass="39732">MGSTSNANTSSSFNFGEDQKICFDETMALGSSTSPSAVHAGRVAGSRASTSSSSSPPSSSKRPGPSCASQGPAQQPIGRCQVEGCGVDLSGAKAYYCKHRVCGPHSKAPRVVVGGIEQRFCQQCSRRFGASGEVLACWALLRNIFPKIFHLLSEFDQGKRSCRRRLAGHNERRRKPPSGPLSHARQFSPFFPEVDGTRSSGFVMDFTRPRTTVAFGSSQPPQVSPTQPQITTQPFVQTPTHQQFLPGPNETLTLTGAPNTSCALSLLSSSVQWRRPTDDSFRSSFSFRGIGEGNSSSFNHGYTSASSVHVQQNVGLDMMETTDPETVRYSGQLGSALHGNRESMSDGNTRNYEHGDDGNSQDLIHWSL</sequence>
<evidence type="ECO:0000256" key="5">
    <source>
        <dbReference type="SAM" id="MobiDB-lite"/>
    </source>
</evidence>
<dbReference type="Pfam" id="PF03110">
    <property type="entry name" value="SBP"/>
    <property type="match status" value="2"/>
</dbReference>
<feature type="compositionally biased region" description="Low complexity" evidence="5">
    <location>
        <begin position="40"/>
        <end position="66"/>
    </location>
</feature>
<feature type="domain" description="SBP-type" evidence="6">
    <location>
        <begin position="77"/>
        <end position="176"/>
    </location>
</feature>
<keyword evidence="2 4" id="KW-0863">Zinc-finger</keyword>
<evidence type="ECO:0000313" key="8">
    <source>
        <dbReference type="Proteomes" id="UP001140206"/>
    </source>
</evidence>
<dbReference type="InterPro" id="IPR044817">
    <property type="entry name" value="SBP-like"/>
</dbReference>